<keyword evidence="3" id="KW-1185">Reference proteome</keyword>
<sequence>VILVIAIVYDPRYKLDFVEWCYKKLYVEGSLKYFHVQDKRFSLFDEYTSKFVVTSSSQSSTVPRGGVVACELILNTQPVLDLK</sequence>
<evidence type="ECO:0000259" key="1">
    <source>
        <dbReference type="Pfam" id="PF14372"/>
    </source>
</evidence>
<feature type="non-terminal residue" evidence="2">
    <location>
        <position position="1"/>
    </location>
</feature>
<feature type="non-terminal residue" evidence="2">
    <location>
        <position position="83"/>
    </location>
</feature>
<gene>
    <name evidence="2" type="ORF">ILEXP_LOCUS1955</name>
</gene>
<accession>A0ABC8QU02</accession>
<evidence type="ECO:0000313" key="2">
    <source>
        <dbReference type="EMBL" id="CAK9135032.1"/>
    </source>
</evidence>
<protein>
    <recommendedName>
        <fullName evidence="1">hAT-like transposase RNase-H fold domain-containing protein</fullName>
    </recommendedName>
</protein>
<organism evidence="2 3">
    <name type="scientific">Ilex paraguariensis</name>
    <name type="common">yerba mate</name>
    <dbReference type="NCBI Taxonomy" id="185542"/>
    <lineage>
        <taxon>Eukaryota</taxon>
        <taxon>Viridiplantae</taxon>
        <taxon>Streptophyta</taxon>
        <taxon>Embryophyta</taxon>
        <taxon>Tracheophyta</taxon>
        <taxon>Spermatophyta</taxon>
        <taxon>Magnoliopsida</taxon>
        <taxon>eudicotyledons</taxon>
        <taxon>Gunneridae</taxon>
        <taxon>Pentapetalae</taxon>
        <taxon>asterids</taxon>
        <taxon>campanulids</taxon>
        <taxon>Aquifoliales</taxon>
        <taxon>Aquifoliaceae</taxon>
        <taxon>Ilex</taxon>
    </lineage>
</organism>
<feature type="domain" description="hAT-like transposase RNase-H fold" evidence="1">
    <location>
        <begin position="2"/>
        <end position="47"/>
    </location>
</feature>
<name>A0ABC8QU02_9AQUA</name>
<dbReference type="InterPro" id="IPR025525">
    <property type="entry name" value="hAT-like_transposase_RNase-H"/>
</dbReference>
<reference evidence="2 3" key="1">
    <citation type="submission" date="2024-02" db="EMBL/GenBank/DDBJ databases">
        <authorList>
            <person name="Vignale AGUSTIN F."/>
            <person name="Sosa J E."/>
            <person name="Modenutti C."/>
        </authorList>
    </citation>
    <scope>NUCLEOTIDE SEQUENCE [LARGE SCALE GENOMIC DNA]</scope>
</reference>
<comment type="caution">
    <text evidence="2">The sequence shown here is derived from an EMBL/GenBank/DDBJ whole genome shotgun (WGS) entry which is preliminary data.</text>
</comment>
<dbReference type="AlphaFoldDB" id="A0ABC8QU02"/>
<dbReference type="EMBL" id="CAUOFW020000687">
    <property type="protein sequence ID" value="CAK9135032.1"/>
    <property type="molecule type" value="Genomic_DNA"/>
</dbReference>
<dbReference type="Proteomes" id="UP001642360">
    <property type="component" value="Unassembled WGS sequence"/>
</dbReference>
<proteinExistence type="predicted"/>
<evidence type="ECO:0000313" key="3">
    <source>
        <dbReference type="Proteomes" id="UP001642360"/>
    </source>
</evidence>
<dbReference type="Pfam" id="PF14372">
    <property type="entry name" value="hAT-like_RNase-H"/>
    <property type="match status" value="1"/>
</dbReference>